<protein>
    <submittedName>
        <fullName evidence="4">Alpha/beta hydrolase</fullName>
    </submittedName>
</protein>
<dbReference type="PANTHER" id="PTHR48081">
    <property type="entry name" value="AB HYDROLASE SUPERFAMILY PROTEIN C4A8.06C"/>
    <property type="match status" value="1"/>
</dbReference>
<feature type="signal peptide" evidence="2">
    <location>
        <begin position="1"/>
        <end position="22"/>
    </location>
</feature>
<reference evidence="4 5" key="1">
    <citation type="submission" date="2018-12" db="EMBL/GenBank/DDBJ databases">
        <authorList>
            <person name="Toschakov S.V."/>
        </authorList>
    </citation>
    <scope>NUCLEOTIDE SEQUENCE [LARGE SCALE GENOMIC DNA]</scope>
    <source>
        <strain evidence="4 5">GM2012</strain>
    </source>
</reference>
<dbReference type="Proteomes" id="UP000280296">
    <property type="component" value="Unassembled WGS sequence"/>
</dbReference>
<dbReference type="AlphaFoldDB" id="A0A432MMF3"/>
<accession>A0A432MMF3</accession>
<proteinExistence type="predicted"/>
<reference evidence="4 5" key="2">
    <citation type="submission" date="2019-01" db="EMBL/GenBank/DDBJ databases">
        <title>Tautonia sociabilis, a novel thermotolerant planctomycete of Isosphaeraceae family, isolated from a 4000 m deep subterranean habitat.</title>
        <authorList>
            <person name="Kovaleva O.L."/>
            <person name="Elcheninov A.G."/>
            <person name="Van Heerden E."/>
            <person name="Toshchakov S.V."/>
            <person name="Novikov A."/>
            <person name="Bonch-Osmolovskaya E.A."/>
            <person name="Kublanov I.V."/>
        </authorList>
    </citation>
    <scope>NUCLEOTIDE SEQUENCE [LARGE SCALE GENOMIC DNA]</scope>
    <source>
        <strain evidence="4 5">GM2012</strain>
    </source>
</reference>
<dbReference type="Pfam" id="PF20434">
    <property type="entry name" value="BD-FAE"/>
    <property type="match status" value="1"/>
</dbReference>
<evidence type="ECO:0000256" key="2">
    <source>
        <dbReference type="SAM" id="SignalP"/>
    </source>
</evidence>
<name>A0A432MMF3_9BACT</name>
<evidence type="ECO:0000259" key="3">
    <source>
        <dbReference type="Pfam" id="PF20434"/>
    </source>
</evidence>
<dbReference type="Gene3D" id="3.40.50.1820">
    <property type="entry name" value="alpha/beta hydrolase"/>
    <property type="match status" value="1"/>
</dbReference>
<dbReference type="InterPro" id="IPR029058">
    <property type="entry name" value="AB_hydrolase_fold"/>
</dbReference>
<dbReference type="OrthoDB" id="9794725at2"/>
<sequence>MPTRLLSAALLPLLLAPIPSLGDEPVELRLWPDAAPGALGNEAKDIPTITLYRADPSVATGAAIVICPGGGYGGLAMDHEGHQVAEWLNSVGITGVILKYRLGSSGYRHPIPLTDAQRAIRTVREKAEDWGIDPNRVGVLGFSAGGHLASTVGTHFDSGNPEADDPIDRQSSRPDLMVLGYPVVAMATEYAHGGSKRNLLGEDPSADLVESLSNERMVTPETPPTFLVHTNEDTGVPAENSLLFVLALRKAGVPVELHLFEGGRHGLGLGNGLPDRGIGPDEAFSAWPGLCETWLKKHGFLDRK</sequence>
<dbReference type="SUPFAM" id="SSF53474">
    <property type="entry name" value="alpha/beta-Hydrolases"/>
    <property type="match status" value="1"/>
</dbReference>
<dbReference type="InterPro" id="IPR050300">
    <property type="entry name" value="GDXG_lipolytic_enzyme"/>
</dbReference>
<evidence type="ECO:0000313" key="4">
    <source>
        <dbReference type="EMBL" id="RUL88470.1"/>
    </source>
</evidence>
<keyword evidence="2" id="KW-0732">Signal</keyword>
<dbReference type="InterPro" id="IPR049492">
    <property type="entry name" value="BD-FAE-like_dom"/>
</dbReference>
<feature type="domain" description="BD-FAE-like" evidence="3">
    <location>
        <begin position="63"/>
        <end position="245"/>
    </location>
</feature>
<feature type="chain" id="PRO_5019549033" evidence="2">
    <location>
        <begin position="23"/>
        <end position="304"/>
    </location>
</feature>
<dbReference type="PANTHER" id="PTHR48081:SF6">
    <property type="entry name" value="PEPTIDASE S9 PROLYL OLIGOPEPTIDASE CATALYTIC DOMAIN-CONTAINING PROTEIN"/>
    <property type="match status" value="1"/>
</dbReference>
<evidence type="ECO:0000256" key="1">
    <source>
        <dbReference type="ARBA" id="ARBA00022801"/>
    </source>
</evidence>
<keyword evidence="5" id="KW-1185">Reference proteome</keyword>
<evidence type="ECO:0000313" key="5">
    <source>
        <dbReference type="Proteomes" id="UP000280296"/>
    </source>
</evidence>
<dbReference type="GO" id="GO:0016787">
    <property type="term" value="F:hydrolase activity"/>
    <property type="evidence" value="ECO:0007669"/>
    <property type="project" value="UniProtKB-KW"/>
</dbReference>
<dbReference type="EMBL" id="RYZH01000010">
    <property type="protein sequence ID" value="RUL88470.1"/>
    <property type="molecule type" value="Genomic_DNA"/>
</dbReference>
<comment type="caution">
    <text evidence="4">The sequence shown here is derived from an EMBL/GenBank/DDBJ whole genome shotgun (WGS) entry which is preliminary data.</text>
</comment>
<gene>
    <name evidence="4" type="ORF">TsocGM_07075</name>
</gene>
<dbReference type="RefSeq" id="WP_126724605.1">
    <property type="nucleotide sequence ID" value="NZ_RYZH01000010.1"/>
</dbReference>
<keyword evidence="1 4" id="KW-0378">Hydrolase</keyword>
<organism evidence="4 5">
    <name type="scientific">Tautonia sociabilis</name>
    <dbReference type="NCBI Taxonomy" id="2080755"/>
    <lineage>
        <taxon>Bacteria</taxon>
        <taxon>Pseudomonadati</taxon>
        <taxon>Planctomycetota</taxon>
        <taxon>Planctomycetia</taxon>
        <taxon>Isosphaerales</taxon>
        <taxon>Isosphaeraceae</taxon>
        <taxon>Tautonia</taxon>
    </lineage>
</organism>